<feature type="compositionally biased region" description="Basic and acidic residues" evidence="1">
    <location>
        <begin position="10"/>
        <end position="25"/>
    </location>
</feature>
<organism evidence="4">
    <name type="scientific">Anisakis simplex</name>
    <name type="common">Herring worm</name>
    <dbReference type="NCBI Taxonomy" id="6269"/>
    <lineage>
        <taxon>Eukaryota</taxon>
        <taxon>Metazoa</taxon>
        <taxon>Ecdysozoa</taxon>
        <taxon>Nematoda</taxon>
        <taxon>Chromadorea</taxon>
        <taxon>Rhabditida</taxon>
        <taxon>Spirurina</taxon>
        <taxon>Ascaridomorpha</taxon>
        <taxon>Ascaridoidea</taxon>
        <taxon>Anisakidae</taxon>
        <taxon>Anisakis</taxon>
        <taxon>Anisakis simplex complex</taxon>
    </lineage>
</organism>
<name>A0A0M3KKR8_ANISI</name>
<evidence type="ECO:0000313" key="4">
    <source>
        <dbReference type="WBParaSite" id="ASIM_0002160001-mRNA-1"/>
    </source>
</evidence>
<evidence type="ECO:0000256" key="1">
    <source>
        <dbReference type="SAM" id="MobiDB-lite"/>
    </source>
</evidence>
<dbReference type="AlphaFoldDB" id="A0A0M3KKR8"/>
<sequence length="36" mass="4080">MKCAKGKKKKMEEVKKGDDIEENKSDGSVQIPEELE</sequence>
<evidence type="ECO:0000313" key="2">
    <source>
        <dbReference type="EMBL" id="VDK81880.1"/>
    </source>
</evidence>
<dbReference type="EMBL" id="UYRR01041825">
    <property type="protein sequence ID" value="VDK81880.1"/>
    <property type="molecule type" value="Genomic_DNA"/>
</dbReference>
<dbReference type="WBParaSite" id="ASIM_0002160001-mRNA-1">
    <property type="protein sequence ID" value="ASIM_0002160001-mRNA-1"/>
    <property type="gene ID" value="ASIM_0002160001"/>
</dbReference>
<accession>A0A0M3KKR8</accession>
<reference evidence="2 3" key="2">
    <citation type="submission" date="2018-11" db="EMBL/GenBank/DDBJ databases">
        <authorList>
            <consortium name="Pathogen Informatics"/>
        </authorList>
    </citation>
    <scope>NUCLEOTIDE SEQUENCE [LARGE SCALE GENOMIC DNA]</scope>
</reference>
<feature type="region of interest" description="Disordered" evidence="1">
    <location>
        <begin position="1"/>
        <end position="36"/>
    </location>
</feature>
<keyword evidence="3" id="KW-1185">Reference proteome</keyword>
<gene>
    <name evidence="2" type="ORF">ASIM_LOCUS20966</name>
</gene>
<protein>
    <submittedName>
        <fullName evidence="2 4">Uncharacterized protein</fullName>
    </submittedName>
</protein>
<evidence type="ECO:0000313" key="3">
    <source>
        <dbReference type="Proteomes" id="UP000267096"/>
    </source>
</evidence>
<proteinExistence type="predicted"/>
<reference evidence="4" key="1">
    <citation type="submission" date="2017-02" db="UniProtKB">
        <authorList>
            <consortium name="WormBaseParasite"/>
        </authorList>
    </citation>
    <scope>IDENTIFICATION</scope>
</reference>
<dbReference type="Proteomes" id="UP000267096">
    <property type="component" value="Unassembled WGS sequence"/>
</dbReference>